<keyword evidence="1" id="KW-0472">Membrane</keyword>
<keyword evidence="4" id="KW-1185">Reference proteome</keyword>
<evidence type="ECO:0000313" key="3">
    <source>
        <dbReference type="EMBL" id="CAF0864995.1"/>
    </source>
</evidence>
<feature type="transmembrane region" description="Helical" evidence="1">
    <location>
        <begin position="158"/>
        <end position="183"/>
    </location>
</feature>
<dbReference type="EMBL" id="CAJNOR010000279">
    <property type="protein sequence ID" value="CAF0864995.1"/>
    <property type="molecule type" value="Genomic_DNA"/>
</dbReference>
<protein>
    <submittedName>
        <fullName evidence="2">Uncharacterized protein</fullName>
    </submittedName>
</protein>
<accession>A0A813NMD0</accession>
<comment type="caution">
    <text evidence="2">The sequence shown here is derived from an EMBL/GenBank/DDBJ whole genome shotgun (WGS) entry which is preliminary data.</text>
</comment>
<organism evidence="2 5">
    <name type="scientific">Adineta ricciae</name>
    <name type="common">Rotifer</name>
    <dbReference type="NCBI Taxonomy" id="249248"/>
    <lineage>
        <taxon>Eukaryota</taxon>
        <taxon>Metazoa</taxon>
        <taxon>Spiralia</taxon>
        <taxon>Gnathifera</taxon>
        <taxon>Rotifera</taxon>
        <taxon>Eurotatoria</taxon>
        <taxon>Bdelloidea</taxon>
        <taxon>Adinetida</taxon>
        <taxon>Adinetidae</taxon>
        <taxon>Adineta</taxon>
    </lineage>
</organism>
<dbReference type="Proteomes" id="UP000663828">
    <property type="component" value="Unassembled WGS sequence"/>
</dbReference>
<dbReference type="EMBL" id="CAJNOJ010000004">
    <property type="protein sequence ID" value="CAF0738626.1"/>
    <property type="molecule type" value="Genomic_DNA"/>
</dbReference>
<evidence type="ECO:0000313" key="5">
    <source>
        <dbReference type="Proteomes" id="UP000663852"/>
    </source>
</evidence>
<keyword evidence="1" id="KW-1133">Transmembrane helix</keyword>
<reference evidence="2" key="1">
    <citation type="submission" date="2021-02" db="EMBL/GenBank/DDBJ databases">
        <authorList>
            <person name="Nowell W R."/>
        </authorList>
    </citation>
    <scope>NUCLEOTIDE SEQUENCE</scope>
</reference>
<proteinExistence type="predicted"/>
<evidence type="ECO:0000256" key="1">
    <source>
        <dbReference type="SAM" id="Phobius"/>
    </source>
</evidence>
<gene>
    <name evidence="2" type="ORF">EDS130_LOCUS1581</name>
    <name evidence="3" type="ORF">XAT740_LOCUS6188</name>
</gene>
<keyword evidence="1" id="KW-0812">Transmembrane</keyword>
<sequence>MINFTSIEIYQQFTSRYIGVINTLFDERNMASPLTQNDLIIQISDSNLYEFRFETFRMLNDLPNRMFCCVRFFIYYKHDHVTLNLKDDIRNITFSSLQILIHCHQYAFAEYTYMPTNDKENFIDKMICKAPENVIATTELSTTTIELSTTTRKSSKKLIILVGIVGGGSLFPCLLLACCLYVLCQQNNEQDDSDVQNECRLTESANYSTSLGDFYPQCLQCRIQTLVKSDDIQLETDSLCSTVELQCVQLIFDDQDLFDDFFNLHQEYIYDLFSKTNGDFNQNTLHVTLKKHQFEEVNRQFVERHFQSKYQAYRVLFLEIYLQDSVMKIHEDLIGLTRLSMKIILNCRVKNEPLQTIYTIHNQKISLESQKDHCSPMSPTTNILTSPTSSPQFLLISEEKPGASHLFPILFTCMLISLLVLSLFYYYKCYDKKSSKASNSGSASTISLETPMSIEEKARLSLKPKRTKVGMRVVQLFNEEI</sequence>
<name>A0A813NMD0_ADIRI</name>
<dbReference type="OrthoDB" id="10059382at2759"/>
<evidence type="ECO:0000313" key="2">
    <source>
        <dbReference type="EMBL" id="CAF0738626.1"/>
    </source>
</evidence>
<dbReference type="Proteomes" id="UP000663852">
    <property type="component" value="Unassembled WGS sequence"/>
</dbReference>
<feature type="transmembrane region" description="Helical" evidence="1">
    <location>
        <begin position="406"/>
        <end position="427"/>
    </location>
</feature>
<dbReference type="AlphaFoldDB" id="A0A813NMD0"/>
<evidence type="ECO:0000313" key="4">
    <source>
        <dbReference type="Proteomes" id="UP000663828"/>
    </source>
</evidence>